<evidence type="ECO:0000256" key="3">
    <source>
        <dbReference type="ARBA" id="ARBA00022759"/>
    </source>
</evidence>
<evidence type="ECO:0000256" key="5">
    <source>
        <dbReference type="ARBA" id="ARBA00022884"/>
    </source>
</evidence>
<dbReference type="SUPFAM" id="SSF54211">
    <property type="entry name" value="Ribosomal protein S5 domain 2-like"/>
    <property type="match status" value="1"/>
</dbReference>
<dbReference type="GO" id="GO:0000049">
    <property type="term" value="F:tRNA binding"/>
    <property type="evidence" value="ECO:0007669"/>
    <property type="project" value="InterPro"/>
</dbReference>
<evidence type="ECO:0000256" key="4">
    <source>
        <dbReference type="ARBA" id="ARBA00022801"/>
    </source>
</evidence>
<dbReference type="Gene3D" id="3.30.230.10">
    <property type="match status" value="1"/>
</dbReference>
<evidence type="ECO:0000313" key="7">
    <source>
        <dbReference type="Proteomes" id="UP000229526"/>
    </source>
</evidence>
<dbReference type="GO" id="GO:0004526">
    <property type="term" value="F:ribonuclease P activity"/>
    <property type="evidence" value="ECO:0007669"/>
    <property type="project" value="InterPro"/>
</dbReference>
<name>A0A2H0UKC6_9BACT</name>
<keyword evidence="1" id="KW-0819">tRNA processing</keyword>
<dbReference type="EMBL" id="PFBD01000023">
    <property type="protein sequence ID" value="PIR86857.1"/>
    <property type="molecule type" value="Genomic_DNA"/>
</dbReference>
<reference evidence="7" key="1">
    <citation type="submission" date="2017-09" db="EMBL/GenBank/DDBJ databases">
        <title>Depth-based differentiation of microbial function through sediment-hosted aquifers and enrichment of novel symbionts in the deep terrestrial subsurface.</title>
        <authorList>
            <person name="Probst A.J."/>
            <person name="Ladd B."/>
            <person name="Jarett J.K."/>
            <person name="Geller-Mcgrath D.E."/>
            <person name="Sieber C.M.K."/>
            <person name="Emerson J.B."/>
            <person name="Anantharaman K."/>
            <person name="Thomas B.C."/>
            <person name="Malmstrom R."/>
            <person name="Stieglmeier M."/>
            <person name="Klingl A."/>
            <person name="Woyke T."/>
            <person name="Ryan C.M."/>
            <person name="Banfield J.F."/>
        </authorList>
    </citation>
    <scope>NUCLEOTIDE SEQUENCE [LARGE SCALE GENOMIC DNA]</scope>
</reference>
<keyword evidence="4" id="KW-0378">Hydrolase</keyword>
<proteinExistence type="predicted"/>
<gene>
    <name evidence="6" type="ORF">COU11_03315</name>
</gene>
<dbReference type="GO" id="GO:0008033">
    <property type="term" value="P:tRNA processing"/>
    <property type="evidence" value="ECO:0007669"/>
    <property type="project" value="UniProtKB-KW"/>
</dbReference>
<dbReference type="InterPro" id="IPR020568">
    <property type="entry name" value="Ribosomal_Su5_D2-typ_SF"/>
</dbReference>
<sequence length="110" mass="12100">MLAKKFRLPAQSVIGKKGQVIRGRYTVTKIFPGAVAHGRLAVVVSKKVAPKAHDRNRLKRLAYDVISKPNDQLPAPTDILVTLLPSVTDETSERGMIKELKSILKSANNE</sequence>
<evidence type="ECO:0000256" key="1">
    <source>
        <dbReference type="ARBA" id="ARBA00022694"/>
    </source>
</evidence>
<organism evidence="6 7">
    <name type="scientific">Candidatus Harrisonbacteria bacterium CG10_big_fil_rev_8_21_14_0_10_49_15</name>
    <dbReference type="NCBI Taxonomy" id="1974587"/>
    <lineage>
        <taxon>Bacteria</taxon>
        <taxon>Candidatus Harrisoniibacteriota</taxon>
    </lineage>
</organism>
<keyword evidence="5" id="KW-0694">RNA-binding</keyword>
<dbReference type="Proteomes" id="UP000229526">
    <property type="component" value="Unassembled WGS sequence"/>
</dbReference>
<dbReference type="InterPro" id="IPR014721">
    <property type="entry name" value="Ribsml_uS5_D2-typ_fold_subgr"/>
</dbReference>
<evidence type="ECO:0000256" key="2">
    <source>
        <dbReference type="ARBA" id="ARBA00022722"/>
    </source>
</evidence>
<dbReference type="Pfam" id="PF00825">
    <property type="entry name" value="Ribonuclease_P"/>
    <property type="match status" value="1"/>
</dbReference>
<dbReference type="InterPro" id="IPR000100">
    <property type="entry name" value="RNase_P"/>
</dbReference>
<keyword evidence="3" id="KW-0255">Endonuclease</keyword>
<comment type="caution">
    <text evidence="6">The sequence shown here is derived from an EMBL/GenBank/DDBJ whole genome shotgun (WGS) entry which is preliminary data.</text>
</comment>
<evidence type="ECO:0000313" key="6">
    <source>
        <dbReference type="EMBL" id="PIR86857.1"/>
    </source>
</evidence>
<dbReference type="AlphaFoldDB" id="A0A2H0UKC6"/>
<keyword evidence="2" id="KW-0540">Nuclease</keyword>
<accession>A0A2H0UKC6</accession>
<protein>
    <submittedName>
        <fullName evidence="6">Uncharacterized protein</fullName>
    </submittedName>
</protein>